<comment type="catalytic activity">
    <reaction evidence="7">
        <text>a 1,2-diacyl-sn-glycero-3-phospho-(1D-myo-inositol) + UDP-N-acetyl-alpha-D-glucosamine = a 6-(N-acetyl-alpha-D-glucosaminyl)-1-(1,2-diacyl-sn-glycero-3-phospho)-1D-myo-inositol + UDP + H(+)</text>
        <dbReference type="Rhea" id="RHEA:14789"/>
        <dbReference type="ChEBI" id="CHEBI:15378"/>
        <dbReference type="ChEBI" id="CHEBI:57265"/>
        <dbReference type="ChEBI" id="CHEBI:57705"/>
        <dbReference type="ChEBI" id="CHEBI:57880"/>
        <dbReference type="ChEBI" id="CHEBI:58223"/>
        <dbReference type="EC" id="2.4.1.198"/>
    </reaction>
</comment>
<evidence type="ECO:0000256" key="1">
    <source>
        <dbReference type="ARBA" id="ARBA00004141"/>
    </source>
</evidence>
<comment type="subunit">
    <text evidence="7">Component of the phosphatidylinositol N-acetylglucosaminyltransferase (GPI-GlcNAc transferase) complex.</text>
</comment>
<dbReference type="GO" id="GO:0017176">
    <property type="term" value="F:phosphatidylinositol N-acetylglucosaminyltransferase activity"/>
    <property type="evidence" value="ECO:0007669"/>
    <property type="project" value="UniProtKB-UniRule"/>
</dbReference>
<dbReference type="GO" id="GO:0005789">
    <property type="term" value="C:endoplasmic reticulum membrane"/>
    <property type="evidence" value="ECO:0007669"/>
    <property type="project" value="UniProtKB-SubCell"/>
</dbReference>
<dbReference type="GO" id="GO:0006506">
    <property type="term" value="P:GPI anchor biosynthetic process"/>
    <property type="evidence" value="ECO:0007669"/>
    <property type="project" value="UniProtKB-KW"/>
</dbReference>
<dbReference type="InterPro" id="IPR052263">
    <property type="entry name" value="GPI_Anchor_Biosynth"/>
</dbReference>
<gene>
    <name evidence="10" type="ORF">CANVERA_P1812</name>
</gene>
<evidence type="ECO:0000256" key="7">
    <source>
        <dbReference type="PIRNR" id="PIRNR008765"/>
    </source>
</evidence>
<evidence type="ECO:0000256" key="4">
    <source>
        <dbReference type="ARBA" id="ARBA00022692"/>
    </source>
</evidence>
<keyword evidence="6 7" id="KW-0472">Membrane</keyword>
<keyword evidence="11" id="KW-1185">Reference proteome</keyword>
<feature type="transmembrane region" description="Helical" evidence="8">
    <location>
        <begin position="42"/>
        <end position="58"/>
    </location>
</feature>
<sequence length="170" mass="19557">MNIFSRSASPKPNNTLEDELARESDVTVSNIKPSSKAEYKGFSVYVLSSIVLLIYIFWSLLPDELLHKLSIDYYPDKYWAIVIPSYSLMLMVFIYIFLALYNTEILTLPLNNLNTILDENSQFPGEIKTSDRDELMNYSIDYIHNAPSGVWDLPISLVNEVLYNQEENGE</sequence>
<dbReference type="PANTHER" id="PTHR46346:SF1">
    <property type="entry name" value="PHOSPHATIDYLINOSITOL N-ACETYLGLUCOSAMINYLTRANSFERASE SUBUNIT P"/>
    <property type="match status" value="1"/>
</dbReference>
<comment type="subcellular location">
    <subcellularLocation>
        <location evidence="7">Endoplasmic reticulum membrane</location>
    </subcellularLocation>
    <subcellularLocation>
        <location evidence="1">Membrane</location>
        <topology evidence="1">Multi-pass membrane protein</topology>
    </subcellularLocation>
</comment>
<evidence type="ECO:0000256" key="6">
    <source>
        <dbReference type="ARBA" id="ARBA00023136"/>
    </source>
</evidence>
<keyword evidence="7" id="KW-0256">Endoplasmic reticulum</keyword>
<comment type="caution">
    <text evidence="10">The sequence shown here is derived from an EMBL/GenBank/DDBJ whole genome shotgun (WGS) entry which is preliminary data.</text>
</comment>
<dbReference type="PIRSF" id="PIRSF008765">
    <property type="entry name" value="PIG-P_GPI19"/>
    <property type="match status" value="1"/>
</dbReference>
<comment type="similarity">
    <text evidence="7">Belongs to the GPI19 family.</text>
</comment>
<evidence type="ECO:0000256" key="5">
    <source>
        <dbReference type="ARBA" id="ARBA00022989"/>
    </source>
</evidence>
<dbReference type="PANTHER" id="PTHR46346">
    <property type="entry name" value="PHOSPHATIDYLINOSITOL N-ACETYLGLUCOSAMINYLTRANSFERASE SUBUNIT P"/>
    <property type="match status" value="1"/>
</dbReference>
<name>A0A9W4XCK3_9ASCO</name>
<dbReference type="AlphaFoldDB" id="A0A9W4XCK3"/>
<keyword evidence="5 8" id="KW-1133">Transmembrane helix</keyword>
<proteinExistence type="inferred from homology"/>
<dbReference type="EMBL" id="CANTUO010000001">
    <property type="protein sequence ID" value="CAI5757295.1"/>
    <property type="molecule type" value="Genomic_DNA"/>
</dbReference>
<dbReference type="EC" id="2.4.1.198" evidence="7"/>
<protein>
    <recommendedName>
        <fullName evidence="7">Phosphatidylinositol N-acetylglucosaminyltransferase subunit GPI19</fullName>
        <ecNumber evidence="7">2.4.1.198</ecNumber>
    </recommendedName>
</protein>
<dbReference type="InterPro" id="IPR013717">
    <property type="entry name" value="PIG-P"/>
</dbReference>
<dbReference type="OrthoDB" id="690928at2759"/>
<comment type="function">
    <text evidence="7">Part of the complex catalyzing the transfer of N-acetylglucosamine from UDP-N-acetylglucosamine to phosphatidylinositol, the first step of GPI biosynthesis.</text>
</comment>
<dbReference type="Proteomes" id="UP001152885">
    <property type="component" value="Unassembled WGS sequence"/>
</dbReference>
<organism evidence="10 11">
    <name type="scientific">Candida verbasci</name>
    <dbReference type="NCBI Taxonomy" id="1227364"/>
    <lineage>
        <taxon>Eukaryota</taxon>
        <taxon>Fungi</taxon>
        <taxon>Dikarya</taxon>
        <taxon>Ascomycota</taxon>
        <taxon>Saccharomycotina</taxon>
        <taxon>Pichiomycetes</taxon>
        <taxon>Debaryomycetaceae</taxon>
        <taxon>Candida/Lodderomyces clade</taxon>
        <taxon>Candida</taxon>
    </lineage>
</organism>
<feature type="transmembrane region" description="Helical" evidence="8">
    <location>
        <begin position="78"/>
        <end position="101"/>
    </location>
</feature>
<reference evidence="10" key="1">
    <citation type="submission" date="2022-12" db="EMBL/GenBank/DDBJ databases">
        <authorList>
            <person name="Brejova B."/>
        </authorList>
    </citation>
    <scope>NUCLEOTIDE SEQUENCE</scope>
</reference>
<evidence type="ECO:0000256" key="8">
    <source>
        <dbReference type="SAM" id="Phobius"/>
    </source>
</evidence>
<feature type="domain" description="PIG-P" evidence="9">
    <location>
        <begin position="37"/>
        <end position="163"/>
    </location>
</feature>
<comment type="pathway">
    <text evidence="2 7">Glycolipid biosynthesis; glycosylphosphatidylinositol-anchor biosynthesis.</text>
</comment>
<dbReference type="Pfam" id="PF08510">
    <property type="entry name" value="PIG-P"/>
    <property type="match status" value="1"/>
</dbReference>
<keyword evidence="7" id="KW-0808">Transferase</keyword>
<keyword evidence="3 7" id="KW-0337">GPI-anchor biosynthesis</keyword>
<accession>A0A9W4XCK3</accession>
<evidence type="ECO:0000259" key="9">
    <source>
        <dbReference type="Pfam" id="PF08510"/>
    </source>
</evidence>
<keyword evidence="4 8" id="KW-0812">Transmembrane</keyword>
<evidence type="ECO:0000256" key="2">
    <source>
        <dbReference type="ARBA" id="ARBA00004687"/>
    </source>
</evidence>
<evidence type="ECO:0000256" key="3">
    <source>
        <dbReference type="ARBA" id="ARBA00022502"/>
    </source>
</evidence>
<dbReference type="InterPro" id="IPR016542">
    <property type="entry name" value="PIG-P_GPI19"/>
</dbReference>
<evidence type="ECO:0000313" key="10">
    <source>
        <dbReference type="EMBL" id="CAI5757295.1"/>
    </source>
</evidence>
<evidence type="ECO:0000313" key="11">
    <source>
        <dbReference type="Proteomes" id="UP001152885"/>
    </source>
</evidence>